<dbReference type="STRING" id="1177154.Y5S_03422"/>
<dbReference type="PATRIC" id="fig|1177154.3.peg.3430"/>
<name>A0A095SFD2_9GAMM</name>
<dbReference type="InterPro" id="IPR002918">
    <property type="entry name" value="Lipase_EstA/Esterase_EstB"/>
</dbReference>
<sequence>MSVILFLLALVIAGSVIMTFGLYLCWHYDRHNFPEQAKVPDEPPMRLLPGLIAVFKEAAALFVLFAMYPLRLLHDASPARTRHHGETPVILVHGYGGNSANFLLMQWRLKWRGWSNVYSVSYTPPHINARKLSQQVADHVERILQATGAEKAHLVCHSMGGPLTRYALKNLGLAGKVDKVVTLGSPHYGSRVAALFPPLGAAAQLRYNSPFIRELATEETCPGGARYFSIFSNMDNFILPSSSAVLHGAEENVHVPYLGHASLLYSNRVLDQVERCLLKPQQSDE</sequence>
<dbReference type="Gene3D" id="3.40.50.1820">
    <property type="entry name" value="alpha/beta hydrolase"/>
    <property type="match status" value="1"/>
</dbReference>
<feature type="transmembrane region" description="Helical" evidence="1">
    <location>
        <begin position="47"/>
        <end position="68"/>
    </location>
</feature>
<keyword evidence="3" id="KW-1185">Reference proteome</keyword>
<keyword evidence="1" id="KW-1133">Transmembrane helix</keyword>
<dbReference type="PANTHER" id="PTHR37946">
    <property type="entry name" value="SLL1969 PROTEIN"/>
    <property type="match status" value="1"/>
</dbReference>
<dbReference type="eggNOG" id="COG1075">
    <property type="taxonomic scope" value="Bacteria"/>
</dbReference>
<dbReference type="EMBL" id="ARXV01000019">
    <property type="protein sequence ID" value="KGD63267.1"/>
    <property type="molecule type" value="Genomic_DNA"/>
</dbReference>
<protein>
    <recommendedName>
        <fullName evidence="4">Lipase</fullName>
    </recommendedName>
</protein>
<keyword evidence="1" id="KW-0812">Transmembrane</keyword>
<gene>
    <name evidence="2" type="ORF">Y5S_03422</name>
</gene>
<dbReference type="Pfam" id="PF01674">
    <property type="entry name" value="Lipase_2"/>
    <property type="match status" value="1"/>
</dbReference>
<organism evidence="2 3">
    <name type="scientific">Alcanivorax nanhaiticus</name>
    <dbReference type="NCBI Taxonomy" id="1177154"/>
    <lineage>
        <taxon>Bacteria</taxon>
        <taxon>Pseudomonadati</taxon>
        <taxon>Pseudomonadota</taxon>
        <taxon>Gammaproteobacteria</taxon>
        <taxon>Oceanospirillales</taxon>
        <taxon>Alcanivoracaceae</taxon>
        <taxon>Alcanivorax</taxon>
    </lineage>
</organism>
<reference evidence="2 3" key="1">
    <citation type="submission" date="2012-09" db="EMBL/GenBank/DDBJ databases">
        <title>Genome Sequence of alkane-degrading Bacterium Alcanivorax sp. 19-m-6.</title>
        <authorList>
            <person name="Lai Q."/>
            <person name="Shao Z."/>
        </authorList>
    </citation>
    <scope>NUCLEOTIDE SEQUENCE [LARGE SCALE GENOMIC DNA]</scope>
    <source>
        <strain evidence="2 3">19-m-6</strain>
    </source>
</reference>
<evidence type="ECO:0000256" key="1">
    <source>
        <dbReference type="SAM" id="Phobius"/>
    </source>
</evidence>
<dbReference type="AlphaFoldDB" id="A0A095SFD2"/>
<feature type="transmembrane region" description="Helical" evidence="1">
    <location>
        <begin position="6"/>
        <end position="26"/>
    </location>
</feature>
<dbReference type="PANTHER" id="PTHR37946:SF1">
    <property type="entry name" value="SLL1969 PROTEIN"/>
    <property type="match status" value="1"/>
</dbReference>
<evidence type="ECO:0008006" key="4">
    <source>
        <dbReference type="Google" id="ProtNLM"/>
    </source>
</evidence>
<evidence type="ECO:0000313" key="2">
    <source>
        <dbReference type="EMBL" id="KGD63267.1"/>
    </source>
</evidence>
<evidence type="ECO:0000313" key="3">
    <source>
        <dbReference type="Proteomes" id="UP000029444"/>
    </source>
</evidence>
<dbReference type="SUPFAM" id="SSF53474">
    <property type="entry name" value="alpha/beta-Hydrolases"/>
    <property type="match status" value="1"/>
</dbReference>
<dbReference type="GO" id="GO:0016042">
    <property type="term" value="P:lipid catabolic process"/>
    <property type="evidence" value="ECO:0007669"/>
    <property type="project" value="InterPro"/>
</dbReference>
<accession>A0A095SFD2</accession>
<keyword evidence="1" id="KW-0472">Membrane</keyword>
<dbReference type="GO" id="GO:0016787">
    <property type="term" value="F:hydrolase activity"/>
    <property type="evidence" value="ECO:0007669"/>
    <property type="project" value="InterPro"/>
</dbReference>
<dbReference type="OrthoDB" id="556502at2"/>
<dbReference type="InterPro" id="IPR029058">
    <property type="entry name" value="AB_hydrolase_fold"/>
</dbReference>
<dbReference type="RefSeq" id="WP_035234836.1">
    <property type="nucleotide sequence ID" value="NZ_ARXV01000019.1"/>
</dbReference>
<proteinExistence type="predicted"/>
<dbReference type="Proteomes" id="UP000029444">
    <property type="component" value="Unassembled WGS sequence"/>
</dbReference>
<comment type="caution">
    <text evidence="2">The sequence shown here is derived from an EMBL/GenBank/DDBJ whole genome shotgun (WGS) entry which is preliminary data.</text>
</comment>